<evidence type="ECO:0000259" key="5">
    <source>
        <dbReference type="PROSITE" id="PS50305"/>
    </source>
</evidence>
<dbReference type="Proteomes" id="UP000662747">
    <property type="component" value="Chromosome"/>
</dbReference>
<proteinExistence type="predicted"/>
<dbReference type="RefSeq" id="WP_206722953.1">
    <property type="nucleotide sequence ID" value="NZ_CP071090.1"/>
</dbReference>
<dbReference type="InterPro" id="IPR003000">
    <property type="entry name" value="Sirtuin"/>
</dbReference>
<evidence type="ECO:0000256" key="2">
    <source>
        <dbReference type="ARBA" id="ARBA00022679"/>
    </source>
</evidence>
<dbReference type="EMBL" id="CP071090">
    <property type="protein sequence ID" value="QSQ21375.1"/>
    <property type="molecule type" value="Genomic_DNA"/>
</dbReference>
<dbReference type="Pfam" id="PF02146">
    <property type="entry name" value="SIR2"/>
    <property type="match status" value="1"/>
</dbReference>
<dbReference type="EC" id="2.3.1.286" evidence="1"/>
<evidence type="ECO:0000256" key="3">
    <source>
        <dbReference type="ARBA" id="ARBA00023027"/>
    </source>
</evidence>
<dbReference type="PANTHER" id="PTHR11085">
    <property type="entry name" value="NAD-DEPENDENT PROTEIN DEACYLASE SIRTUIN-5, MITOCHONDRIAL-RELATED"/>
    <property type="match status" value="1"/>
</dbReference>
<feature type="binding site" evidence="4">
    <location>
        <position position="168"/>
    </location>
    <ligand>
        <name>Zn(2+)</name>
        <dbReference type="ChEBI" id="CHEBI:29105"/>
    </ligand>
</feature>
<reference evidence="6 7" key="1">
    <citation type="submission" date="2021-02" db="EMBL/GenBank/DDBJ databases">
        <title>De Novo genome assembly of isolated myxobacteria.</title>
        <authorList>
            <person name="Stevens D.C."/>
        </authorList>
    </citation>
    <scope>NUCLEOTIDE SEQUENCE [LARGE SCALE GENOMIC DNA]</scope>
    <source>
        <strain evidence="7">SCPEA02</strain>
    </source>
</reference>
<gene>
    <name evidence="6" type="ORF">JY651_40345</name>
</gene>
<protein>
    <recommendedName>
        <fullName evidence="1">protein acetyllysine N-acetyltransferase</fullName>
        <ecNumber evidence="1">2.3.1.286</ecNumber>
    </recommendedName>
</protein>
<evidence type="ECO:0000313" key="6">
    <source>
        <dbReference type="EMBL" id="QSQ21375.1"/>
    </source>
</evidence>
<feature type="domain" description="Deacetylase sirtuin-type" evidence="5">
    <location>
        <begin position="1"/>
        <end position="267"/>
    </location>
</feature>
<keyword evidence="3" id="KW-0520">NAD</keyword>
<dbReference type="InterPro" id="IPR026590">
    <property type="entry name" value="Ssirtuin_cat_dom"/>
</dbReference>
<keyword evidence="2" id="KW-0808">Transferase</keyword>
<feature type="active site" description="Proton acceptor" evidence="4">
    <location>
        <position position="124"/>
    </location>
</feature>
<keyword evidence="7" id="KW-1185">Reference proteome</keyword>
<sequence>MDFDALLASVRGPVGQKTLVVTGAGVSLASGIPTFRGPDPGAVWANDVTEKGTWAYFKRVPHESWLWYLKRFELARGAKPNDAHRALAAWEQWQRRQGREFLLVTQNVDTLHEQAGSQALVKVHGSLDRARCTQRGCKQGPPSGTLPMAELDFGPLHADPSPESVPRCPACRSRLRPHVLWFDELYTEHTSYQFEHVLRTAKYATLVVFIGTSFSVGITDRVSEKGLLNGARVISIDPSGVSPHQGIQVVAERAEVVLPRLVDALAA</sequence>
<feature type="binding site" evidence="4">
    <location>
        <position position="132"/>
    </location>
    <ligand>
        <name>Zn(2+)</name>
        <dbReference type="ChEBI" id="CHEBI:29105"/>
    </ligand>
</feature>
<dbReference type="Gene3D" id="3.30.1600.10">
    <property type="entry name" value="SIR2/SIRT2 'Small Domain"/>
    <property type="match status" value="1"/>
</dbReference>
<evidence type="ECO:0000313" key="7">
    <source>
        <dbReference type="Proteomes" id="UP000662747"/>
    </source>
</evidence>
<dbReference type="InterPro" id="IPR050134">
    <property type="entry name" value="NAD-dep_sirtuin_deacylases"/>
</dbReference>
<dbReference type="Gene3D" id="3.40.50.1220">
    <property type="entry name" value="TPP-binding domain"/>
    <property type="match status" value="1"/>
</dbReference>
<feature type="binding site" evidence="4">
    <location>
        <position position="137"/>
    </location>
    <ligand>
        <name>Zn(2+)</name>
        <dbReference type="ChEBI" id="CHEBI:29105"/>
    </ligand>
</feature>
<dbReference type="InterPro" id="IPR029035">
    <property type="entry name" value="DHS-like_NAD/FAD-binding_dom"/>
</dbReference>
<keyword evidence="4" id="KW-0479">Metal-binding</keyword>
<dbReference type="SUPFAM" id="SSF52467">
    <property type="entry name" value="DHS-like NAD/FAD-binding domain"/>
    <property type="match status" value="1"/>
</dbReference>
<organism evidence="6 7">
    <name type="scientific">Pyxidicoccus parkwayensis</name>
    <dbReference type="NCBI Taxonomy" id="2813578"/>
    <lineage>
        <taxon>Bacteria</taxon>
        <taxon>Pseudomonadati</taxon>
        <taxon>Myxococcota</taxon>
        <taxon>Myxococcia</taxon>
        <taxon>Myxococcales</taxon>
        <taxon>Cystobacterineae</taxon>
        <taxon>Myxococcaceae</taxon>
        <taxon>Pyxidicoccus</taxon>
    </lineage>
</organism>
<name>A0ABX7NR76_9BACT</name>
<keyword evidence="4" id="KW-0862">Zinc</keyword>
<evidence type="ECO:0000256" key="1">
    <source>
        <dbReference type="ARBA" id="ARBA00012928"/>
    </source>
</evidence>
<dbReference type="InterPro" id="IPR026591">
    <property type="entry name" value="Sirtuin_cat_small_dom_sf"/>
</dbReference>
<dbReference type="PANTHER" id="PTHR11085:SF10">
    <property type="entry name" value="NAD-DEPENDENT PROTEIN DEACYLASE SIRTUIN-5, MITOCHONDRIAL-RELATED"/>
    <property type="match status" value="1"/>
</dbReference>
<accession>A0ABX7NR76</accession>
<dbReference type="PROSITE" id="PS50305">
    <property type="entry name" value="SIRTUIN"/>
    <property type="match status" value="1"/>
</dbReference>
<feature type="binding site" evidence="4">
    <location>
        <position position="171"/>
    </location>
    <ligand>
        <name>Zn(2+)</name>
        <dbReference type="ChEBI" id="CHEBI:29105"/>
    </ligand>
</feature>
<evidence type="ECO:0000256" key="4">
    <source>
        <dbReference type="PROSITE-ProRule" id="PRU00236"/>
    </source>
</evidence>